<comment type="caution">
    <text evidence="6">The sequence shown here is derived from an EMBL/GenBank/DDBJ whole genome shotgun (WGS) entry which is preliminary data.</text>
</comment>
<reference evidence="6 7" key="1">
    <citation type="submission" date="2021-02" db="EMBL/GenBank/DDBJ databases">
        <authorList>
            <person name="Vanwijnsberghe S."/>
        </authorList>
    </citation>
    <scope>NUCLEOTIDE SEQUENCE [LARGE SCALE GENOMIC DNA]</scope>
    <source>
        <strain evidence="6 7">R-69658</strain>
    </source>
</reference>
<gene>
    <name evidence="6" type="primary">hcaR_5</name>
    <name evidence="6" type="ORF">R69658_06814</name>
</gene>
<dbReference type="Gene3D" id="1.10.10.10">
    <property type="entry name" value="Winged helix-like DNA-binding domain superfamily/Winged helix DNA-binding domain"/>
    <property type="match status" value="1"/>
</dbReference>
<dbReference type="RefSeq" id="WP_200621841.1">
    <property type="nucleotide sequence ID" value="NZ_CAJNAU010000103.1"/>
</dbReference>
<sequence length="310" mass="34191">MIDLRQMRYFVVLAEELNFGRAATRLHITQPPLSQQIMQLEAQLDTPLFIRGKRPLRLTHAGVELLAGARRLLAQADVVVEHAKLAGRGERGRLGIAFVSGSLPKVLPECIGAFRQRHPDVRLDLREGVSAMQREAILAGEMDVGFVRPIGNDTDELTSRLLLSEPMMLAVPEQHALARVERVPVGALAAEPLILFSRQHSYYFHRIVSDILQRAGVTPEIAQDATQLYTVVALVSSRMGVAIVPASARHMRFPGVVFRHLELDRPVSAVLDLTWRTGDTNPALMNFIAIAIAIAIAVAEAERYSHSASL</sequence>
<keyword evidence="2" id="KW-0805">Transcription regulation</keyword>
<dbReference type="PROSITE" id="PS50931">
    <property type="entry name" value="HTH_LYSR"/>
    <property type="match status" value="1"/>
</dbReference>
<name>A0ABN7N631_9BURK</name>
<evidence type="ECO:0000259" key="5">
    <source>
        <dbReference type="PROSITE" id="PS50931"/>
    </source>
</evidence>
<comment type="similarity">
    <text evidence="1">Belongs to the LysR transcriptional regulatory family.</text>
</comment>
<proteinExistence type="inferred from homology"/>
<keyword evidence="3" id="KW-0238">DNA-binding</keyword>
<protein>
    <submittedName>
        <fullName evidence="6">Hca operon transcriptional activator HcaR</fullName>
    </submittedName>
</protein>
<accession>A0ABN7N631</accession>
<evidence type="ECO:0000256" key="2">
    <source>
        <dbReference type="ARBA" id="ARBA00023015"/>
    </source>
</evidence>
<dbReference type="Gene3D" id="3.40.190.10">
    <property type="entry name" value="Periplasmic binding protein-like II"/>
    <property type="match status" value="2"/>
</dbReference>
<organism evidence="6 7">
    <name type="scientific">Paraburkholderia aspalathi</name>
    <dbReference type="NCBI Taxonomy" id="1324617"/>
    <lineage>
        <taxon>Bacteria</taxon>
        <taxon>Pseudomonadati</taxon>
        <taxon>Pseudomonadota</taxon>
        <taxon>Betaproteobacteria</taxon>
        <taxon>Burkholderiales</taxon>
        <taxon>Burkholderiaceae</taxon>
        <taxon>Paraburkholderia</taxon>
    </lineage>
</organism>
<dbReference type="CDD" id="cd08414">
    <property type="entry name" value="PBP2_LTTR_aromatics_like"/>
    <property type="match status" value="1"/>
</dbReference>
<dbReference type="EMBL" id="CAJNAU010000103">
    <property type="protein sequence ID" value="CAE6843050.1"/>
    <property type="molecule type" value="Genomic_DNA"/>
</dbReference>
<dbReference type="PRINTS" id="PR00039">
    <property type="entry name" value="HTHLYSR"/>
</dbReference>
<dbReference type="InterPro" id="IPR036390">
    <property type="entry name" value="WH_DNA-bd_sf"/>
</dbReference>
<evidence type="ECO:0000313" key="6">
    <source>
        <dbReference type="EMBL" id="CAE6843050.1"/>
    </source>
</evidence>
<evidence type="ECO:0000256" key="3">
    <source>
        <dbReference type="ARBA" id="ARBA00023125"/>
    </source>
</evidence>
<evidence type="ECO:0000256" key="1">
    <source>
        <dbReference type="ARBA" id="ARBA00009437"/>
    </source>
</evidence>
<evidence type="ECO:0000256" key="4">
    <source>
        <dbReference type="ARBA" id="ARBA00023163"/>
    </source>
</evidence>
<dbReference type="SUPFAM" id="SSF46785">
    <property type="entry name" value="Winged helix' DNA-binding domain"/>
    <property type="match status" value="1"/>
</dbReference>
<dbReference type="InterPro" id="IPR005119">
    <property type="entry name" value="LysR_subst-bd"/>
</dbReference>
<dbReference type="Pfam" id="PF03466">
    <property type="entry name" value="LysR_substrate"/>
    <property type="match status" value="1"/>
</dbReference>
<dbReference type="SUPFAM" id="SSF53850">
    <property type="entry name" value="Periplasmic binding protein-like II"/>
    <property type="match status" value="1"/>
</dbReference>
<evidence type="ECO:0000313" key="7">
    <source>
        <dbReference type="Proteomes" id="UP000674425"/>
    </source>
</evidence>
<keyword evidence="7" id="KW-1185">Reference proteome</keyword>
<dbReference type="PANTHER" id="PTHR30346">
    <property type="entry name" value="TRANSCRIPTIONAL DUAL REGULATOR HCAR-RELATED"/>
    <property type="match status" value="1"/>
</dbReference>
<dbReference type="InterPro" id="IPR036388">
    <property type="entry name" value="WH-like_DNA-bd_sf"/>
</dbReference>
<dbReference type="PANTHER" id="PTHR30346:SF0">
    <property type="entry name" value="HCA OPERON TRANSCRIPTIONAL ACTIVATOR HCAR"/>
    <property type="match status" value="1"/>
</dbReference>
<feature type="domain" description="HTH lysR-type" evidence="5">
    <location>
        <begin position="2"/>
        <end position="59"/>
    </location>
</feature>
<dbReference type="Pfam" id="PF00126">
    <property type="entry name" value="HTH_1"/>
    <property type="match status" value="1"/>
</dbReference>
<dbReference type="Proteomes" id="UP000674425">
    <property type="component" value="Unassembled WGS sequence"/>
</dbReference>
<keyword evidence="4" id="KW-0804">Transcription</keyword>
<dbReference type="InterPro" id="IPR000847">
    <property type="entry name" value="LysR_HTH_N"/>
</dbReference>